<organism evidence="1 2">
    <name type="scientific">Geobacter argillaceus</name>
    <dbReference type="NCBI Taxonomy" id="345631"/>
    <lineage>
        <taxon>Bacteria</taxon>
        <taxon>Pseudomonadati</taxon>
        <taxon>Thermodesulfobacteriota</taxon>
        <taxon>Desulfuromonadia</taxon>
        <taxon>Geobacterales</taxon>
        <taxon>Geobacteraceae</taxon>
        <taxon>Geobacter</taxon>
    </lineage>
</organism>
<dbReference type="AlphaFoldDB" id="A0A562WRR4"/>
<gene>
    <name evidence="1" type="ORF">JN12_00948</name>
</gene>
<keyword evidence="2" id="KW-1185">Reference proteome</keyword>
<dbReference type="OrthoDB" id="5398407at2"/>
<sequence length="67" mass="7677">MLSMSRNELYTLREKGYRLEGDNWLKVPVQSHVDSSLKVTRVCNGDTLAVVLIPADLIDVVEKNPYW</sequence>
<protein>
    <submittedName>
        <fullName evidence="1">Uncharacterized protein</fullName>
    </submittedName>
</protein>
<comment type="caution">
    <text evidence="1">The sequence shown here is derived from an EMBL/GenBank/DDBJ whole genome shotgun (WGS) entry which is preliminary data.</text>
</comment>
<name>A0A562WRR4_9BACT</name>
<accession>A0A562WRR4</accession>
<dbReference type="RefSeq" id="WP_145018964.1">
    <property type="nucleotide sequence ID" value="NZ_VLLN01000004.1"/>
</dbReference>
<dbReference type="EMBL" id="VLLN01000004">
    <property type="protein sequence ID" value="TWJ32507.1"/>
    <property type="molecule type" value="Genomic_DNA"/>
</dbReference>
<dbReference type="Proteomes" id="UP000319449">
    <property type="component" value="Unassembled WGS sequence"/>
</dbReference>
<proteinExistence type="predicted"/>
<evidence type="ECO:0000313" key="1">
    <source>
        <dbReference type="EMBL" id="TWJ32507.1"/>
    </source>
</evidence>
<reference evidence="1 2" key="1">
    <citation type="submission" date="2019-07" db="EMBL/GenBank/DDBJ databases">
        <title>Genomic Encyclopedia of Archaeal and Bacterial Type Strains, Phase II (KMG-II): from individual species to whole genera.</title>
        <authorList>
            <person name="Goeker M."/>
        </authorList>
    </citation>
    <scope>NUCLEOTIDE SEQUENCE [LARGE SCALE GENOMIC DNA]</scope>
    <source>
        <strain evidence="1 2">ATCC BAA-1139</strain>
    </source>
</reference>
<evidence type="ECO:0000313" key="2">
    <source>
        <dbReference type="Proteomes" id="UP000319449"/>
    </source>
</evidence>